<dbReference type="SUPFAM" id="SSF48498">
    <property type="entry name" value="Tetracyclin repressor-like, C-terminal domain"/>
    <property type="match status" value="1"/>
</dbReference>
<reference evidence="5 6" key="1">
    <citation type="journal article" date="2015" name="Antonie Van Leeuwenhoek">
        <title>Prauserella endophytica sp. nov., an endophytic actinobacterium isolated from Tamarix taklamakanensis.</title>
        <authorList>
            <person name="Liu J.M."/>
            <person name="Habden X."/>
            <person name="Guo L."/>
            <person name="Tuo L."/>
            <person name="Jiang Z.K."/>
            <person name="Liu S.W."/>
            <person name="Liu X.F."/>
            <person name="Chen L."/>
            <person name="Li R.F."/>
            <person name="Zhang Y.Q."/>
            <person name="Sun C.H."/>
        </authorList>
    </citation>
    <scope>NUCLEOTIDE SEQUENCE [LARGE SCALE GENOMIC DNA]</scope>
    <source>
        <strain evidence="5 6">CGMCC 4.7182</strain>
    </source>
</reference>
<dbReference type="InterPro" id="IPR001647">
    <property type="entry name" value="HTH_TetR"/>
</dbReference>
<evidence type="ECO:0000256" key="2">
    <source>
        <dbReference type="PROSITE-ProRule" id="PRU00335"/>
    </source>
</evidence>
<evidence type="ECO:0000259" key="4">
    <source>
        <dbReference type="PROSITE" id="PS50977"/>
    </source>
</evidence>
<dbReference type="EMBL" id="SWMS01000024">
    <property type="protein sequence ID" value="TKG63132.1"/>
    <property type="molecule type" value="Genomic_DNA"/>
</dbReference>
<dbReference type="InterPro" id="IPR036271">
    <property type="entry name" value="Tet_transcr_reg_TetR-rel_C_sf"/>
</dbReference>
<name>A0ABY2RXX2_9PSEU</name>
<dbReference type="InterPro" id="IPR050109">
    <property type="entry name" value="HTH-type_TetR-like_transc_reg"/>
</dbReference>
<evidence type="ECO:0000256" key="1">
    <source>
        <dbReference type="ARBA" id="ARBA00023125"/>
    </source>
</evidence>
<dbReference type="Proteomes" id="UP000309992">
    <property type="component" value="Unassembled WGS sequence"/>
</dbReference>
<gene>
    <name evidence="5" type="ORF">FCN18_30660</name>
</gene>
<comment type="caution">
    <text evidence="5">The sequence shown here is derived from an EMBL/GenBank/DDBJ whole genome shotgun (WGS) entry which is preliminary data.</text>
</comment>
<dbReference type="InterPro" id="IPR045823">
    <property type="entry name" value="TetR_C_32"/>
</dbReference>
<accession>A0ABY2RXX2</accession>
<dbReference type="Pfam" id="PF19344">
    <property type="entry name" value="TetR_C_32"/>
    <property type="match status" value="1"/>
</dbReference>
<keyword evidence="6" id="KW-1185">Reference proteome</keyword>
<proteinExistence type="predicted"/>
<dbReference type="PROSITE" id="PS50977">
    <property type="entry name" value="HTH_TETR_2"/>
    <property type="match status" value="1"/>
</dbReference>
<protein>
    <submittedName>
        <fullName evidence="5">TetR/AcrR family transcriptional regulator</fullName>
    </submittedName>
</protein>
<evidence type="ECO:0000313" key="5">
    <source>
        <dbReference type="EMBL" id="TKG63132.1"/>
    </source>
</evidence>
<sequence length="248" mass="26723">MPIRIDSGVPPVSRTSGTLYAVTGSGSGHSDGRTERWREHRAARRAEFVDAAFRAIDKHGPGVGMAEIAREAGVAKPRLYRHFADKAELHEAVSRRTFALVRDRLAPALTEPAPLRVRVRMSVRAYVGVLAEHPNVFRFVCAARAGEQARAERTAAAGPIAAMLGEYLRAFGVDSRGAAPWAHGLVGAVEAAGNWWLDHPGLPEEEIVDYLTTLVGGAIEAALRSEGVELGPDEPVDLQRKETHGSQA</sequence>
<dbReference type="PANTHER" id="PTHR30055">
    <property type="entry name" value="HTH-TYPE TRANSCRIPTIONAL REGULATOR RUTR"/>
    <property type="match status" value="1"/>
</dbReference>
<dbReference type="PANTHER" id="PTHR30055:SF160">
    <property type="entry name" value="TRANSCRIPTIONAL REGULATORY PROTEIN (PROBABLY ASNC-FAMILY)-RELATED"/>
    <property type="match status" value="1"/>
</dbReference>
<feature type="domain" description="HTH tetR-type" evidence="4">
    <location>
        <begin position="42"/>
        <end position="101"/>
    </location>
</feature>
<dbReference type="Gene3D" id="1.10.357.10">
    <property type="entry name" value="Tetracycline Repressor, domain 2"/>
    <property type="match status" value="1"/>
</dbReference>
<dbReference type="PRINTS" id="PR00455">
    <property type="entry name" value="HTHTETR"/>
</dbReference>
<keyword evidence="1 2" id="KW-0238">DNA-binding</keyword>
<feature type="DNA-binding region" description="H-T-H motif" evidence="2">
    <location>
        <begin position="64"/>
        <end position="83"/>
    </location>
</feature>
<feature type="region of interest" description="Disordered" evidence="3">
    <location>
        <begin position="1"/>
        <end position="34"/>
    </location>
</feature>
<organism evidence="5 6">
    <name type="scientific">Prauserella endophytica</name>
    <dbReference type="NCBI Taxonomy" id="1592324"/>
    <lineage>
        <taxon>Bacteria</taxon>
        <taxon>Bacillati</taxon>
        <taxon>Actinomycetota</taxon>
        <taxon>Actinomycetes</taxon>
        <taxon>Pseudonocardiales</taxon>
        <taxon>Pseudonocardiaceae</taxon>
        <taxon>Prauserella</taxon>
        <taxon>Prauserella coralliicola group</taxon>
    </lineage>
</organism>
<dbReference type="SUPFAM" id="SSF46689">
    <property type="entry name" value="Homeodomain-like"/>
    <property type="match status" value="1"/>
</dbReference>
<dbReference type="InterPro" id="IPR009057">
    <property type="entry name" value="Homeodomain-like_sf"/>
</dbReference>
<evidence type="ECO:0000256" key="3">
    <source>
        <dbReference type="SAM" id="MobiDB-lite"/>
    </source>
</evidence>
<dbReference type="Pfam" id="PF00440">
    <property type="entry name" value="TetR_N"/>
    <property type="match status" value="1"/>
</dbReference>
<evidence type="ECO:0000313" key="6">
    <source>
        <dbReference type="Proteomes" id="UP000309992"/>
    </source>
</evidence>